<feature type="transmembrane region" description="Helical" evidence="7">
    <location>
        <begin position="110"/>
        <end position="132"/>
    </location>
</feature>
<dbReference type="STRING" id="671987.R0JX16"/>
<dbReference type="HOGENOM" id="CLU_028200_25_4_1"/>
<evidence type="ECO:0000256" key="4">
    <source>
        <dbReference type="ARBA" id="ARBA00023136"/>
    </source>
</evidence>
<feature type="transmembrane region" description="Helical" evidence="7">
    <location>
        <begin position="196"/>
        <end position="220"/>
    </location>
</feature>
<dbReference type="GO" id="GO:0016020">
    <property type="term" value="C:membrane"/>
    <property type="evidence" value="ECO:0007669"/>
    <property type="project" value="UniProtKB-SubCell"/>
</dbReference>
<evidence type="ECO:0000256" key="1">
    <source>
        <dbReference type="ARBA" id="ARBA00004141"/>
    </source>
</evidence>
<dbReference type="InterPro" id="IPR049326">
    <property type="entry name" value="Rhodopsin_dom_fungi"/>
</dbReference>
<evidence type="ECO:0000256" key="2">
    <source>
        <dbReference type="ARBA" id="ARBA00022692"/>
    </source>
</evidence>
<protein>
    <recommendedName>
        <fullName evidence="8">Rhodopsin domain-containing protein</fullName>
    </recommendedName>
</protein>
<evidence type="ECO:0000313" key="10">
    <source>
        <dbReference type="Proteomes" id="UP000016935"/>
    </source>
</evidence>
<dbReference type="AlphaFoldDB" id="R0JX16"/>
<feature type="transmembrane region" description="Helical" evidence="7">
    <location>
        <begin position="66"/>
        <end position="90"/>
    </location>
</feature>
<organism evidence="9 10">
    <name type="scientific">Exserohilum turcicum (strain 28A)</name>
    <name type="common">Northern leaf blight fungus</name>
    <name type="synonym">Setosphaeria turcica</name>
    <dbReference type="NCBI Taxonomy" id="671987"/>
    <lineage>
        <taxon>Eukaryota</taxon>
        <taxon>Fungi</taxon>
        <taxon>Dikarya</taxon>
        <taxon>Ascomycota</taxon>
        <taxon>Pezizomycotina</taxon>
        <taxon>Dothideomycetes</taxon>
        <taxon>Pleosporomycetidae</taxon>
        <taxon>Pleosporales</taxon>
        <taxon>Pleosporineae</taxon>
        <taxon>Pleosporaceae</taxon>
        <taxon>Exserohilum</taxon>
    </lineage>
</organism>
<feature type="transmembrane region" description="Helical" evidence="7">
    <location>
        <begin position="35"/>
        <end position="54"/>
    </location>
</feature>
<feature type="transmembrane region" description="Helical" evidence="7">
    <location>
        <begin position="144"/>
        <end position="168"/>
    </location>
</feature>
<dbReference type="eggNOG" id="ENOG502SNAH">
    <property type="taxonomic scope" value="Eukaryota"/>
</dbReference>
<keyword evidence="10" id="KW-1185">Reference proteome</keyword>
<dbReference type="Proteomes" id="UP000016935">
    <property type="component" value="Unassembled WGS sequence"/>
</dbReference>
<dbReference type="EMBL" id="KB908703">
    <property type="protein sequence ID" value="EOA85483.1"/>
    <property type="molecule type" value="Genomic_DNA"/>
</dbReference>
<accession>R0JX16</accession>
<evidence type="ECO:0000256" key="7">
    <source>
        <dbReference type="SAM" id="Phobius"/>
    </source>
</evidence>
<dbReference type="PANTHER" id="PTHR33048">
    <property type="entry name" value="PTH11-LIKE INTEGRAL MEMBRANE PROTEIN (AFU_ORTHOLOGUE AFUA_5G11245)"/>
    <property type="match status" value="1"/>
</dbReference>
<feature type="transmembrane region" description="Helical" evidence="7">
    <location>
        <begin position="232"/>
        <end position="253"/>
    </location>
</feature>
<feature type="domain" description="Rhodopsin" evidence="8">
    <location>
        <begin position="50"/>
        <end position="297"/>
    </location>
</feature>
<feature type="non-terminal residue" evidence="9">
    <location>
        <position position="1"/>
    </location>
</feature>
<sequence>LVARGGGLNPPPEVVQTWPAPNHVNPEERGWEATVMLFIFFSITILVYVARMWARFTISKNLGLDDFLISVAMLPLIGLTISTVLGIRVYGYQWHVWDQTARSLVATRKIALSIELNYVASTVFTKVSLLCFYRRISERLTNQFVHWVFGMIVFCSIYGIIIFFIILWTCTPIEGFWRYFDIAWRLQHKLECRDEGALIVACAAISSVQDLIICLLPVLLIWNLQISKRQKFGLCGIFGLGLITFICGLMRTFYATKLYYFSYDTSWIAYDGWVWTTLEAHLAVICASAPSLKVFFSRYFSQRTSPTAYSISDSRGKTPDIKSTSQASPKTVQASVQRLHIRRGGRGDPPEDDIAMDGIHVDYKLHVRYESDAASQKSDTSTRGLT</sequence>
<reference evidence="9 10" key="1">
    <citation type="journal article" date="2012" name="PLoS Pathog.">
        <title>Diverse lifestyles and strategies of plant pathogenesis encoded in the genomes of eighteen Dothideomycetes fungi.</title>
        <authorList>
            <person name="Ohm R.A."/>
            <person name="Feau N."/>
            <person name="Henrissat B."/>
            <person name="Schoch C.L."/>
            <person name="Horwitz B.A."/>
            <person name="Barry K.W."/>
            <person name="Condon B.J."/>
            <person name="Copeland A.C."/>
            <person name="Dhillon B."/>
            <person name="Glaser F."/>
            <person name="Hesse C.N."/>
            <person name="Kosti I."/>
            <person name="LaButti K."/>
            <person name="Lindquist E.A."/>
            <person name="Lucas S."/>
            <person name="Salamov A.A."/>
            <person name="Bradshaw R.E."/>
            <person name="Ciuffetti L."/>
            <person name="Hamelin R.C."/>
            <person name="Kema G.H.J."/>
            <person name="Lawrence C."/>
            <person name="Scott J.A."/>
            <person name="Spatafora J.W."/>
            <person name="Turgeon B.G."/>
            <person name="de Wit P.J.G.M."/>
            <person name="Zhong S."/>
            <person name="Goodwin S.B."/>
            <person name="Grigoriev I.V."/>
        </authorList>
    </citation>
    <scope>NUCLEOTIDE SEQUENCE [LARGE SCALE GENOMIC DNA]</scope>
    <source>
        <strain evidence="10">28A</strain>
    </source>
</reference>
<feature type="non-terminal residue" evidence="9">
    <location>
        <position position="386"/>
    </location>
</feature>
<feature type="region of interest" description="Disordered" evidence="6">
    <location>
        <begin position="308"/>
        <end position="329"/>
    </location>
</feature>
<evidence type="ECO:0000256" key="6">
    <source>
        <dbReference type="SAM" id="MobiDB-lite"/>
    </source>
</evidence>
<reference evidence="9 10" key="2">
    <citation type="journal article" date="2013" name="PLoS Genet.">
        <title>Comparative genome structure, secondary metabolite, and effector coding capacity across Cochliobolus pathogens.</title>
        <authorList>
            <person name="Condon B.J."/>
            <person name="Leng Y."/>
            <person name="Wu D."/>
            <person name="Bushley K.E."/>
            <person name="Ohm R.A."/>
            <person name="Otillar R."/>
            <person name="Martin J."/>
            <person name="Schackwitz W."/>
            <person name="Grimwood J."/>
            <person name="MohdZainudin N."/>
            <person name="Xue C."/>
            <person name="Wang R."/>
            <person name="Manning V.A."/>
            <person name="Dhillon B."/>
            <person name="Tu Z.J."/>
            <person name="Steffenson B.J."/>
            <person name="Salamov A."/>
            <person name="Sun H."/>
            <person name="Lowry S."/>
            <person name="LaButti K."/>
            <person name="Han J."/>
            <person name="Copeland A."/>
            <person name="Lindquist E."/>
            <person name="Barry K."/>
            <person name="Schmutz J."/>
            <person name="Baker S.E."/>
            <person name="Ciuffetti L.M."/>
            <person name="Grigoriev I.V."/>
            <person name="Zhong S."/>
            <person name="Turgeon B.G."/>
        </authorList>
    </citation>
    <scope>NUCLEOTIDE SEQUENCE [LARGE SCALE GENOMIC DNA]</scope>
    <source>
        <strain evidence="10">28A</strain>
    </source>
</reference>
<gene>
    <name evidence="9" type="ORF">SETTUDRAFT_56869</name>
</gene>
<keyword evidence="3 7" id="KW-1133">Transmembrane helix</keyword>
<evidence type="ECO:0000259" key="8">
    <source>
        <dbReference type="Pfam" id="PF20684"/>
    </source>
</evidence>
<proteinExistence type="inferred from homology"/>
<evidence type="ECO:0000256" key="3">
    <source>
        <dbReference type="ARBA" id="ARBA00022989"/>
    </source>
</evidence>
<dbReference type="GeneID" id="19405224"/>
<dbReference type="RefSeq" id="XP_008027109.1">
    <property type="nucleotide sequence ID" value="XM_008028918.1"/>
</dbReference>
<keyword evidence="2 7" id="KW-0812">Transmembrane</keyword>
<dbReference type="PANTHER" id="PTHR33048:SF129">
    <property type="entry name" value="INTEGRAL MEMBRANE PROTEIN-RELATED"/>
    <property type="match status" value="1"/>
</dbReference>
<evidence type="ECO:0000256" key="5">
    <source>
        <dbReference type="ARBA" id="ARBA00038359"/>
    </source>
</evidence>
<feature type="transmembrane region" description="Helical" evidence="7">
    <location>
        <begin position="273"/>
        <end position="296"/>
    </location>
</feature>
<evidence type="ECO:0000313" key="9">
    <source>
        <dbReference type="EMBL" id="EOA85483.1"/>
    </source>
</evidence>
<dbReference type="Pfam" id="PF20684">
    <property type="entry name" value="Fung_rhodopsin"/>
    <property type="match status" value="1"/>
</dbReference>
<comment type="similarity">
    <text evidence="5">Belongs to the SAT4 family.</text>
</comment>
<keyword evidence="4 7" id="KW-0472">Membrane</keyword>
<name>R0JX16_EXST2</name>
<dbReference type="InterPro" id="IPR052337">
    <property type="entry name" value="SAT4-like"/>
</dbReference>
<comment type="subcellular location">
    <subcellularLocation>
        <location evidence="1">Membrane</location>
        <topology evidence="1">Multi-pass membrane protein</topology>
    </subcellularLocation>
</comment>
<dbReference type="OrthoDB" id="5329176at2759"/>